<reference evidence="8" key="1">
    <citation type="submission" date="2017-04" db="EMBL/GenBank/DDBJ databases">
        <authorList>
            <person name="Varghese N."/>
            <person name="Submissions S."/>
        </authorList>
    </citation>
    <scope>NUCLEOTIDE SEQUENCE [LARGE SCALE GENOMIC DNA]</scope>
    <source>
        <strain evidence="8">VDS</strain>
    </source>
</reference>
<organism evidence="7 8">
    <name type="scientific">Corynebacterium pollutisoli</name>
    <dbReference type="NCBI Taxonomy" id="1610489"/>
    <lineage>
        <taxon>Bacteria</taxon>
        <taxon>Bacillati</taxon>
        <taxon>Actinomycetota</taxon>
        <taxon>Actinomycetes</taxon>
        <taxon>Mycobacteriales</taxon>
        <taxon>Corynebacteriaceae</taxon>
        <taxon>Corynebacterium</taxon>
    </lineage>
</organism>
<accession>A0A1X7JXL6</accession>
<dbReference type="GO" id="GO:0035999">
    <property type="term" value="P:tetrahydrofolate interconversion"/>
    <property type="evidence" value="ECO:0007669"/>
    <property type="project" value="TreeGrafter"/>
</dbReference>
<dbReference type="GO" id="GO:0030272">
    <property type="term" value="F:5-formyltetrahydrofolate cyclo-ligase activity"/>
    <property type="evidence" value="ECO:0007669"/>
    <property type="project" value="UniProtKB-EC"/>
</dbReference>
<dbReference type="Proteomes" id="UP000193309">
    <property type="component" value="Unassembled WGS sequence"/>
</dbReference>
<evidence type="ECO:0000256" key="4">
    <source>
        <dbReference type="PIRSR" id="PIRSR006806-1"/>
    </source>
</evidence>
<name>A0A1X7JXL6_9CORY</name>
<feature type="binding site" evidence="4">
    <location>
        <begin position="7"/>
        <end position="11"/>
    </location>
    <ligand>
        <name>ATP</name>
        <dbReference type="ChEBI" id="CHEBI:30616"/>
    </ligand>
</feature>
<comment type="catalytic activity">
    <reaction evidence="5">
        <text>(6S)-5-formyl-5,6,7,8-tetrahydrofolate + ATP = (6R)-5,10-methenyltetrahydrofolate + ADP + phosphate</text>
        <dbReference type="Rhea" id="RHEA:10488"/>
        <dbReference type="ChEBI" id="CHEBI:30616"/>
        <dbReference type="ChEBI" id="CHEBI:43474"/>
        <dbReference type="ChEBI" id="CHEBI:57455"/>
        <dbReference type="ChEBI" id="CHEBI:57457"/>
        <dbReference type="ChEBI" id="CHEBI:456216"/>
        <dbReference type="EC" id="6.3.3.2"/>
    </reaction>
</comment>
<dbReference type="AlphaFoldDB" id="A0A1X7JXL6"/>
<feature type="binding site" evidence="4">
    <location>
        <position position="60"/>
    </location>
    <ligand>
        <name>substrate</name>
    </ligand>
</feature>
<dbReference type="InterPro" id="IPR024185">
    <property type="entry name" value="FTHF_cligase-like_sf"/>
</dbReference>
<dbReference type="SUPFAM" id="SSF100950">
    <property type="entry name" value="NagB/RpiA/CoA transferase-like"/>
    <property type="match status" value="1"/>
</dbReference>
<dbReference type="EMBL" id="FXAR01000007">
    <property type="protein sequence ID" value="SMG32600.1"/>
    <property type="molecule type" value="Genomic_DNA"/>
</dbReference>
<dbReference type="Gene3D" id="3.40.50.10420">
    <property type="entry name" value="NagB/RpiA/CoA transferase-like"/>
    <property type="match status" value="1"/>
</dbReference>
<proteinExistence type="inferred from homology"/>
<dbReference type="PANTHER" id="PTHR23407">
    <property type="entry name" value="ATPASE INHIBITOR/5-FORMYLTETRAHYDROFOLATE CYCLO-LIGASE"/>
    <property type="match status" value="1"/>
</dbReference>
<dbReference type="GO" id="GO:0046872">
    <property type="term" value="F:metal ion binding"/>
    <property type="evidence" value="ECO:0007669"/>
    <property type="project" value="UniProtKB-KW"/>
</dbReference>
<evidence type="ECO:0000313" key="8">
    <source>
        <dbReference type="Proteomes" id="UP000193309"/>
    </source>
</evidence>
<evidence type="ECO:0000313" key="7">
    <source>
        <dbReference type="EMBL" id="SMG32600.1"/>
    </source>
</evidence>
<dbReference type="PANTHER" id="PTHR23407:SF1">
    <property type="entry name" value="5-FORMYLTETRAHYDROFOLATE CYCLO-LIGASE"/>
    <property type="match status" value="1"/>
</dbReference>
<keyword evidence="2 4" id="KW-0547">Nucleotide-binding</keyword>
<dbReference type="InterPro" id="IPR037171">
    <property type="entry name" value="NagB/RpiA_transferase-like"/>
</dbReference>
<keyword evidence="7" id="KW-0436">Ligase</keyword>
<protein>
    <recommendedName>
        <fullName evidence="5">5-formyltetrahydrofolate cyclo-ligase</fullName>
        <ecNumber evidence="5">6.3.3.2</ecNumber>
    </recommendedName>
</protein>
<sequence>MNIREKKSELRARMTQARRDMSPEQARSEDAAIIAHAAALLRSLTPVETSVAAYSPLPGEPGGPLLLDALHGEASSLLLPVSLPGGRLDWALYQGRLALTPGVLGIAEPTGERLGADALDSCRLILVPALGVSPEGIRLGKGGGFYDRALLRFADAENPPRTAVLLYNGEIRDDIPAEDHDMPVDMAITPAGVRRFR</sequence>
<keyword evidence="5" id="KW-0460">Magnesium</keyword>
<gene>
    <name evidence="7" type="ORF">SAMN06295981_2000</name>
</gene>
<evidence type="ECO:0000256" key="6">
    <source>
        <dbReference type="SAM" id="MobiDB-lite"/>
    </source>
</evidence>
<evidence type="ECO:0000256" key="2">
    <source>
        <dbReference type="ARBA" id="ARBA00022741"/>
    </source>
</evidence>
<dbReference type="RefSeq" id="WP_240309224.1">
    <property type="nucleotide sequence ID" value="NZ_FXAR01000007.1"/>
</dbReference>
<keyword evidence="8" id="KW-1185">Reference proteome</keyword>
<evidence type="ECO:0000256" key="3">
    <source>
        <dbReference type="ARBA" id="ARBA00022840"/>
    </source>
</evidence>
<dbReference type="NCBIfam" id="TIGR02727">
    <property type="entry name" value="MTHFS_bact"/>
    <property type="match status" value="1"/>
</dbReference>
<feature type="binding site" evidence="4">
    <location>
        <begin position="138"/>
        <end position="146"/>
    </location>
    <ligand>
        <name>ATP</name>
        <dbReference type="ChEBI" id="CHEBI:30616"/>
    </ligand>
</feature>
<dbReference type="Pfam" id="PF01812">
    <property type="entry name" value="5-FTHF_cyc-lig"/>
    <property type="match status" value="1"/>
</dbReference>
<comment type="similarity">
    <text evidence="1 5">Belongs to the 5-formyltetrahydrofolate cyclo-ligase family.</text>
</comment>
<dbReference type="InterPro" id="IPR002698">
    <property type="entry name" value="FTHF_cligase"/>
</dbReference>
<evidence type="ECO:0000256" key="1">
    <source>
        <dbReference type="ARBA" id="ARBA00010638"/>
    </source>
</evidence>
<evidence type="ECO:0000256" key="5">
    <source>
        <dbReference type="RuleBase" id="RU361279"/>
    </source>
</evidence>
<dbReference type="PIRSF" id="PIRSF006806">
    <property type="entry name" value="FTHF_cligase"/>
    <property type="match status" value="1"/>
</dbReference>
<keyword evidence="3 4" id="KW-0067">ATP-binding</keyword>
<dbReference type="EC" id="6.3.3.2" evidence="5"/>
<comment type="cofactor">
    <cofactor evidence="5">
        <name>Mg(2+)</name>
        <dbReference type="ChEBI" id="CHEBI:18420"/>
    </cofactor>
</comment>
<keyword evidence="5" id="KW-0479">Metal-binding</keyword>
<dbReference type="GO" id="GO:0009396">
    <property type="term" value="P:folic acid-containing compound biosynthetic process"/>
    <property type="evidence" value="ECO:0007669"/>
    <property type="project" value="TreeGrafter"/>
</dbReference>
<feature type="region of interest" description="Disordered" evidence="6">
    <location>
        <begin position="1"/>
        <end position="26"/>
    </location>
</feature>
<dbReference type="GO" id="GO:0005524">
    <property type="term" value="F:ATP binding"/>
    <property type="evidence" value="ECO:0007669"/>
    <property type="project" value="UniProtKB-KW"/>
</dbReference>
<dbReference type="STRING" id="1610489.SAMN06295981_2000"/>